<evidence type="ECO:0000313" key="2">
    <source>
        <dbReference type="Proteomes" id="UP000092444"/>
    </source>
</evidence>
<dbReference type="Proteomes" id="UP000092444">
    <property type="component" value="Unassembled WGS sequence"/>
</dbReference>
<dbReference type="EnsemblMetazoa" id="GMOY014165.R1322">
    <property type="protein sequence ID" value="GMOY014165.P1322"/>
    <property type="gene ID" value="GMOY014165"/>
</dbReference>
<dbReference type="EMBL" id="CCAG010019143">
    <property type="status" value="NOT_ANNOTATED_CDS"/>
    <property type="molecule type" value="Genomic_DNA"/>
</dbReference>
<organism evidence="1 2">
    <name type="scientific">Glossina morsitans morsitans</name>
    <name type="common">Savannah tsetse fly</name>
    <dbReference type="NCBI Taxonomy" id="37546"/>
    <lineage>
        <taxon>Eukaryota</taxon>
        <taxon>Metazoa</taxon>
        <taxon>Ecdysozoa</taxon>
        <taxon>Arthropoda</taxon>
        <taxon>Hexapoda</taxon>
        <taxon>Insecta</taxon>
        <taxon>Pterygota</taxon>
        <taxon>Neoptera</taxon>
        <taxon>Endopterygota</taxon>
        <taxon>Diptera</taxon>
        <taxon>Brachycera</taxon>
        <taxon>Muscomorpha</taxon>
        <taxon>Hippoboscoidea</taxon>
        <taxon>Glossinidae</taxon>
        <taxon>Glossina</taxon>
    </lineage>
</organism>
<accession>A0ABK9NG55</accession>
<reference evidence="1" key="1">
    <citation type="submission" date="2025-05" db="UniProtKB">
        <authorList>
            <consortium name="EnsemblMetazoa"/>
        </authorList>
    </citation>
    <scope>IDENTIFICATION</scope>
    <source>
        <strain evidence="1">Yale</strain>
    </source>
</reference>
<proteinExistence type="predicted"/>
<sequence length="65" mass="7432">MEKEENSFTSSAYIKIWLELITDERSLMYKLIKKGASLRRLESATLRGLEAYATDVRAFVELASS</sequence>
<evidence type="ECO:0000313" key="1">
    <source>
        <dbReference type="EnsemblMetazoa" id="GMOY014165.P1322"/>
    </source>
</evidence>
<name>A0ABK9NG55_GLOMM</name>
<protein>
    <submittedName>
        <fullName evidence="1">Uncharacterized protein</fullName>
    </submittedName>
</protein>
<keyword evidence="2" id="KW-1185">Reference proteome</keyword>